<protein>
    <submittedName>
        <fullName evidence="1">Uncharacterized protein</fullName>
    </submittedName>
</protein>
<comment type="caution">
    <text evidence="1">The sequence shown here is derived from an EMBL/GenBank/DDBJ whole genome shotgun (WGS) entry which is preliminary data.</text>
</comment>
<keyword evidence="2" id="KW-1185">Reference proteome</keyword>
<organism evidence="1 2">
    <name type="scientific">Gossypium arboreum</name>
    <name type="common">Tree cotton</name>
    <name type="synonym">Gossypium nanking</name>
    <dbReference type="NCBI Taxonomy" id="29729"/>
    <lineage>
        <taxon>Eukaryota</taxon>
        <taxon>Viridiplantae</taxon>
        <taxon>Streptophyta</taxon>
        <taxon>Embryophyta</taxon>
        <taxon>Tracheophyta</taxon>
        <taxon>Spermatophyta</taxon>
        <taxon>Magnoliopsida</taxon>
        <taxon>eudicotyledons</taxon>
        <taxon>Gunneridae</taxon>
        <taxon>Pentapetalae</taxon>
        <taxon>rosids</taxon>
        <taxon>malvids</taxon>
        <taxon>Malvales</taxon>
        <taxon>Malvaceae</taxon>
        <taxon>Malvoideae</taxon>
        <taxon>Gossypium</taxon>
    </lineage>
</organism>
<proteinExistence type="predicted"/>
<dbReference type="AlphaFoldDB" id="A0A0B0MMZ3"/>
<evidence type="ECO:0000313" key="2">
    <source>
        <dbReference type="Proteomes" id="UP000032142"/>
    </source>
</evidence>
<gene>
    <name evidence="1" type="ORF">F383_26747</name>
</gene>
<name>A0A0B0MMZ3_GOSAR</name>
<sequence length="59" mass="6812">MQLNISSKKLVYVLRSSSHLKMSFLVGYGDKIPTIYVHHRDQLVQQPVVLVAPFSCWRP</sequence>
<accession>A0A0B0MMZ3</accession>
<reference evidence="2" key="1">
    <citation type="submission" date="2014-09" db="EMBL/GenBank/DDBJ databases">
        <authorList>
            <person name="Mudge J."/>
            <person name="Ramaraj T."/>
            <person name="Lindquist I.E."/>
            <person name="Bharti A.K."/>
            <person name="Sundararajan A."/>
            <person name="Cameron C.T."/>
            <person name="Woodward J.E."/>
            <person name="May G.D."/>
            <person name="Brubaker C."/>
            <person name="Broadhvest J."/>
            <person name="Wilkins T.A."/>
        </authorList>
    </citation>
    <scope>NUCLEOTIDE SEQUENCE</scope>
    <source>
        <strain evidence="2">cv. AKA8401</strain>
    </source>
</reference>
<evidence type="ECO:0000313" key="1">
    <source>
        <dbReference type="EMBL" id="KHG03493.1"/>
    </source>
</evidence>
<dbReference type="EMBL" id="JRRC01360597">
    <property type="protein sequence ID" value="KHG03493.1"/>
    <property type="molecule type" value="Genomic_DNA"/>
</dbReference>
<dbReference type="Proteomes" id="UP000032142">
    <property type="component" value="Unassembled WGS sequence"/>
</dbReference>